<protein>
    <recommendedName>
        <fullName evidence="2">Peptidase C-terminal archaeal/bacterial domain-containing protein</fullName>
    </recommendedName>
</protein>
<reference evidence="3 4" key="1">
    <citation type="submission" date="2013-08" db="EMBL/GenBank/DDBJ databases">
        <title>The genome sequence of Knoellia sinensis.</title>
        <authorList>
            <person name="Zhu W."/>
            <person name="Wang G."/>
        </authorList>
    </citation>
    <scope>NUCLEOTIDE SEQUENCE [LARGE SCALE GENOMIC DNA]</scope>
    <source>
        <strain evidence="3 4">KCTC 19936</strain>
    </source>
</reference>
<feature type="domain" description="Peptidase C-terminal archaeal/bacterial" evidence="2">
    <location>
        <begin position="206"/>
        <end position="276"/>
    </location>
</feature>
<dbReference type="Pfam" id="PF04151">
    <property type="entry name" value="PPC"/>
    <property type="match status" value="1"/>
</dbReference>
<feature type="chain" id="PRO_5001964163" description="Peptidase C-terminal archaeal/bacterial domain-containing protein" evidence="1">
    <location>
        <begin position="31"/>
        <end position="661"/>
    </location>
</feature>
<sequence>MNIAPRRLRTTLAVTSTLGLALMAAAPSTASPGDPGPAWHEATIQSAPKDSVRTGPNPYLSFLPDESTADYAAWDDVMGAGASQRSSSAATMNSKARVAGRALPAALTHAEREPAGVVGENDTQATAEQIAGLGTGRKANPRVTVTGSLAAIAPPTPTAIPPAPEDNGSIPLAHATGLTGRAAVTTTGVLGDGPHGPAPAGDGSNDFNFYSLTGTAGFALTVSTEGTPAGTDTVVGLYDAEGTLLAVDDDGGATGLSSLLTHQIATTGTYYVVVAGFRAGGPLPRDPFDSGSGSQGGRGGGDLGNYTLLLRAAQVDADFYAVNLAKGDVLGATVDGSADSLTVFRPDGTQMVGGDQTDASFLFPPESPLPGGGNTTISYVTEESGWYAIAVEEGAGPYTAGFELYRPGSETESSREGVQTVFLDFDGERVNTGTWGGAGVRDLSPLRSFLTRWGLTAADEADVIRMITEETRENIQRDLVEKGLNDHVEVNVVSSSEAADPFGRPNVSRVIVGGTIAESGISTIGIAQFIDPGNYAHEDGALVLLDVMSNPSGSASLNTYLRAQSDRKAFVAQAVGNVVAHEVGHLVGNYHTWNANDVTQLMDAGGASFDELFGVGPDGVGGTADDTDVDFEEDVYSPPEGFTGLEDTLNVASWAYVKAAK</sequence>
<dbReference type="SUPFAM" id="SSF55486">
    <property type="entry name" value="Metalloproteases ('zincins'), catalytic domain"/>
    <property type="match status" value="1"/>
</dbReference>
<evidence type="ECO:0000313" key="4">
    <source>
        <dbReference type="Proteomes" id="UP000030002"/>
    </source>
</evidence>
<keyword evidence="4" id="KW-1185">Reference proteome</keyword>
<gene>
    <name evidence="3" type="ORF">N802_03315</name>
</gene>
<dbReference type="Proteomes" id="UP000030002">
    <property type="component" value="Unassembled WGS sequence"/>
</dbReference>
<proteinExistence type="predicted"/>
<accession>A0A0A0J6N8</accession>
<organism evidence="3 4">
    <name type="scientific">Knoellia sinensis KCTC 19936</name>
    <dbReference type="NCBI Taxonomy" id="1385520"/>
    <lineage>
        <taxon>Bacteria</taxon>
        <taxon>Bacillati</taxon>
        <taxon>Actinomycetota</taxon>
        <taxon>Actinomycetes</taxon>
        <taxon>Micrococcales</taxon>
        <taxon>Intrasporangiaceae</taxon>
        <taxon>Knoellia</taxon>
    </lineage>
</organism>
<dbReference type="EMBL" id="AVPJ01000010">
    <property type="protein sequence ID" value="KGN31737.1"/>
    <property type="molecule type" value="Genomic_DNA"/>
</dbReference>
<evidence type="ECO:0000259" key="2">
    <source>
        <dbReference type="Pfam" id="PF04151"/>
    </source>
</evidence>
<dbReference type="eggNOG" id="ENOG5032RRD">
    <property type="taxonomic scope" value="Bacteria"/>
</dbReference>
<dbReference type="RefSeq" id="WP_035917097.1">
    <property type="nucleotide sequence ID" value="NZ_AVPJ01000010.1"/>
</dbReference>
<dbReference type="GO" id="GO:0008237">
    <property type="term" value="F:metallopeptidase activity"/>
    <property type="evidence" value="ECO:0007669"/>
    <property type="project" value="InterPro"/>
</dbReference>
<comment type="caution">
    <text evidence="3">The sequence shown here is derived from an EMBL/GenBank/DDBJ whole genome shotgun (WGS) entry which is preliminary data.</text>
</comment>
<dbReference type="InterPro" id="IPR024079">
    <property type="entry name" value="MetalloPept_cat_dom_sf"/>
</dbReference>
<keyword evidence="1" id="KW-0732">Signal</keyword>
<evidence type="ECO:0000256" key="1">
    <source>
        <dbReference type="SAM" id="SignalP"/>
    </source>
</evidence>
<dbReference type="OrthoDB" id="227529at2"/>
<dbReference type="Gene3D" id="3.40.390.10">
    <property type="entry name" value="Collagenase (Catalytic Domain)"/>
    <property type="match status" value="1"/>
</dbReference>
<dbReference type="AlphaFoldDB" id="A0A0A0J6N8"/>
<dbReference type="Gene3D" id="2.60.120.380">
    <property type="match status" value="1"/>
</dbReference>
<feature type="signal peptide" evidence="1">
    <location>
        <begin position="1"/>
        <end position="30"/>
    </location>
</feature>
<name>A0A0A0J6N8_9MICO</name>
<dbReference type="STRING" id="1385520.N802_03315"/>
<evidence type="ECO:0000313" key="3">
    <source>
        <dbReference type="EMBL" id="KGN31737.1"/>
    </source>
</evidence>
<dbReference type="InterPro" id="IPR007280">
    <property type="entry name" value="Peptidase_C_arc/bac"/>
</dbReference>